<evidence type="ECO:0000256" key="4">
    <source>
        <dbReference type="ARBA" id="ARBA00022771"/>
    </source>
</evidence>
<dbReference type="InterPro" id="IPR006070">
    <property type="entry name" value="Sua5-like_dom"/>
</dbReference>
<feature type="active site" evidence="7">
    <location>
        <position position="36"/>
    </location>
</feature>
<evidence type="ECO:0000256" key="5">
    <source>
        <dbReference type="ARBA" id="ARBA00022833"/>
    </source>
</evidence>
<dbReference type="GO" id="GO:0008270">
    <property type="term" value="F:zinc ion binding"/>
    <property type="evidence" value="ECO:0007669"/>
    <property type="project" value="UniProtKB-KW"/>
</dbReference>
<dbReference type="InterPro" id="IPR017945">
    <property type="entry name" value="DHBP_synth_RibB-like_a/b_dom"/>
</dbReference>
<evidence type="ECO:0000256" key="7">
    <source>
        <dbReference type="PROSITE-ProRule" id="PRU00520"/>
    </source>
</evidence>
<feature type="domain" description="Acylphosphatase-like" evidence="8">
    <location>
        <begin position="3"/>
        <end position="89"/>
    </location>
</feature>
<proteinExistence type="predicted"/>
<dbReference type="Pfam" id="PF01300">
    <property type="entry name" value="Sua5_yciO_yrdC"/>
    <property type="match status" value="1"/>
</dbReference>
<dbReference type="GO" id="GO:0016743">
    <property type="term" value="F:carboxyl- or carbamoyltransferase activity"/>
    <property type="evidence" value="ECO:0007669"/>
    <property type="project" value="InterPro"/>
</dbReference>
<evidence type="ECO:0000256" key="6">
    <source>
        <dbReference type="ARBA" id="ARBA00048220"/>
    </source>
</evidence>
<dbReference type="GO" id="GO:0051604">
    <property type="term" value="P:protein maturation"/>
    <property type="evidence" value="ECO:0007669"/>
    <property type="project" value="TreeGrafter"/>
</dbReference>
<comment type="catalytic activity">
    <reaction evidence="7">
        <text>an acyl phosphate + H2O = a carboxylate + phosphate + H(+)</text>
        <dbReference type="Rhea" id="RHEA:14965"/>
        <dbReference type="ChEBI" id="CHEBI:15377"/>
        <dbReference type="ChEBI" id="CHEBI:15378"/>
        <dbReference type="ChEBI" id="CHEBI:29067"/>
        <dbReference type="ChEBI" id="CHEBI:43474"/>
        <dbReference type="ChEBI" id="CHEBI:59918"/>
        <dbReference type="EC" id="3.6.1.7"/>
    </reaction>
</comment>
<dbReference type="GO" id="GO:0016874">
    <property type="term" value="F:ligase activity"/>
    <property type="evidence" value="ECO:0007669"/>
    <property type="project" value="UniProtKB-KW"/>
</dbReference>
<dbReference type="InterPro" id="IPR011125">
    <property type="entry name" value="Znf_HypF"/>
</dbReference>
<evidence type="ECO:0000259" key="8">
    <source>
        <dbReference type="PROSITE" id="PS51160"/>
    </source>
</evidence>
<name>A0A0S8G427_UNCW3</name>
<dbReference type="GO" id="GO:0003998">
    <property type="term" value="F:acylphosphatase activity"/>
    <property type="evidence" value="ECO:0007669"/>
    <property type="project" value="UniProtKB-EC"/>
</dbReference>
<dbReference type="Pfam" id="PF07503">
    <property type="entry name" value="zf-HYPF"/>
    <property type="match status" value="2"/>
</dbReference>
<dbReference type="Pfam" id="PF00708">
    <property type="entry name" value="Acylphosphatase"/>
    <property type="match status" value="1"/>
</dbReference>
<evidence type="ECO:0000313" key="11">
    <source>
        <dbReference type="Proteomes" id="UP000051096"/>
    </source>
</evidence>
<dbReference type="Gene3D" id="3.30.420.360">
    <property type="match status" value="1"/>
</dbReference>
<dbReference type="NCBIfam" id="TIGR00143">
    <property type="entry name" value="hypF"/>
    <property type="match status" value="1"/>
</dbReference>
<keyword evidence="2" id="KW-0436">Ligase</keyword>
<keyword evidence="7" id="KW-0378">Hydrolase</keyword>
<feature type="non-terminal residue" evidence="10">
    <location>
        <position position="515"/>
    </location>
</feature>
<evidence type="ECO:0000313" key="10">
    <source>
        <dbReference type="EMBL" id="KPK67314.1"/>
    </source>
</evidence>
<organism evidence="10 11">
    <name type="scientific">candidate division WOR_3 bacterium SM23_60</name>
    <dbReference type="NCBI Taxonomy" id="1703780"/>
    <lineage>
        <taxon>Bacteria</taxon>
        <taxon>Bacteria division WOR-3</taxon>
    </lineage>
</organism>
<dbReference type="PANTHER" id="PTHR42959">
    <property type="entry name" value="CARBAMOYLTRANSFERASE"/>
    <property type="match status" value="1"/>
</dbReference>
<dbReference type="Proteomes" id="UP000051096">
    <property type="component" value="Unassembled WGS sequence"/>
</dbReference>
<keyword evidence="4" id="KW-0863">Zinc-finger</keyword>
<dbReference type="GO" id="GO:0003725">
    <property type="term" value="F:double-stranded RNA binding"/>
    <property type="evidence" value="ECO:0007669"/>
    <property type="project" value="InterPro"/>
</dbReference>
<gene>
    <name evidence="10" type="ORF">AMJ87_13530</name>
</gene>
<comment type="caution">
    <text evidence="10">The sequence shown here is derived from an EMBL/GenBank/DDBJ whole genome shotgun (WGS) entry which is preliminary data.</text>
</comment>
<comment type="pathway">
    <text evidence="1">Protein modification; [NiFe] hydrogenase maturation.</text>
</comment>
<evidence type="ECO:0000256" key="1">
    <source>
        <dbReference type="ARBA" id="ARBA00004711"/>
    </source>
</evidence>
<dbReference type="Gene3D" id="3.90.870.50">
    <property type="match status" value="1"/>
</dbReference>
<sequence length="515" mass="58057">MQRKKIKGKGIVRGVGFRPFVYRCARDLSLSGYVRNTTDGVDIEVQGATESVARFLRELRLKKPPAARIDSVLAETVPLRNAKSFDIKVSGLSKGFTQISPDIATCTDCLAEMYDSCDRRFHFPFINCTNCGPRYSIIQKTPYDRQRTTMRSFTMCSDCAHEFKSVSDRRFHAQPDCCSICGPVFELRTIDKKKVRNVEPITETARLLKRGKIIAIKGIGGFHIACDATNSQVVRRLREFKHRPTKPLAIMAAVQDIDTIAFMNRDEENIFAAPVAPILLLAKKKSVICEEVAPNNPYLGIMVPYAPVHHLLLSHIPFLVMTSANIQDEPLVKEDEEVIEKLATIVSHYLTHNRRIENRCDDSIGFYLDGKGFSILRRSRGYVPTPVSLPRDVVPTLAVGPYLKNTFTLAHKRDAYISPHIGDLDNLETLAFFNEMIAKYERWFRIKPELIVHDLHPDYLSTKVAQDIPGRKVAVQHHMAHIVSCLGEHQVYDDVIGIAFDGTGYGIDGKIWGAE</sequence>
<dbReference type="PANTHER" id="PTHR42959:SF1">
    <property type="entry name" value="CARBAMOYLTRANSFERASE HYPF"/>
    <property type="match status" value="1"/>
</dbReference>
<dbReference type="SUPFAM" id="SSF55821">
    <property type="entry name" value="YrdC/RibB"/>
    <property type="match status" value="1"/>
</dbReference>
<keyword evidence="3" id="KW-0479">Metal-binding</keyword>
<dbReference type="InterPro" id="IPR051060">
    <property type="entry name" value="Carbamoyltrans_HypF-like"/>
</dbReference>
<dbReference type="InterPro" id="IPR036046">
    <property type="entry name" value="Acylphosphatase-like_dom_sf"/>
</dbReference>
<evidence type="ECO:0000256" key="3">
    <source>
        <dbReference type="ARBA" id="ARBA00022723"/>
    </source>
</evidence>
<dbReference type="EC" id="3.6.1.7" evidence="7"/>
<dbReference type="Gene3D" id="3.30.110.120">
    <property type="match status" value="1"/>
</dbReference>
<dbReference type="Gene3D" id="3.30.420.40">
    <property type="match status" value="1"/>
</dbReference>
<comment type="catalytic activity">
    <reaction evidence="6">
        <text>C-terminal L-cysteinyl-[HypE protein] + carbamoyl phosphate + ATP + H2O = C-terminal S-carboxamide-L-cysteinyl-[HypE protein] + AMP + phosphate + diphosphate + H(+)</text>
        <dbReference type="Rhea" id="RHEA:55636"/>
        <dbReference type="Rhea" id="RHEA-COMP:14247"/>
        <dbReference type="Rhea" id="RHEA-COMP:14392"/>
        <dbReference type="ChEBI" id="CHEBI:15377"/>
        <dbReference type="ChEBI" id="CHEBI:15378"/>
        <dbReference type="ChEBI" id="CHEBI:30616"/>
        <dbReference type="ChEBI" id="CHEBI:33019"/>
        <dbReference type="ChEBI" id="CHEBI:43474"/>
        <dbReference type="ChEBI" id="CHEBI:58228"/>
        <dbReference type="ChEBI" id="CHEBI:76913"/>
        <dbReference type="ChEBI" id="CHEBI:139126"/>
        <dbReference type="ChEBI" id="CHEBI:456215"/>
    </reaction>
</comment>
<dbReference type="PROSITE" id="PS51160">
    <property type="entry name" value="ACYLPHOSPHATASE_3"/>
    <property type="match status" value="1"/>
</dbReference>
<feature type="domain" description="YrdC-like" evidence="9">
    <location>
        <begin position="198"/>
        <end position="381"/>
    </location>
</feature>
<protein>
    <recommendedName>
        <fullName evidence="7">acylphosphatase</fullName>
        <ecNumber evidence="7">3.6.1.7</ecNumber>
    </recommendedName>
</protein>
<dbReference type="EMBL" id="LJUO01000228">
    <property type="protein sequence ID" value="KPK67314.1"/>
    <property type="molecule type" value="Genomic_DNA"/>
</dbReference>
<dbReference type="UniPathway" id="UPA00335"/>
<dbReference type="Pfam" id="PF17788">
    <property type="entry name" value="HypF_C"/>
    <property type="match status" value="1"/>
</dbReference>
<keyword evidence="5" id="KW-0862">Zinc</keyword>
<dbReference type="InterPro" id="IPR041440">
    <property type="entry name" value="HypF_C"/>
</dbReference>
<accession>A0A0S8G427</accession>
<dbReference type="InterPro" id="IPR001792">
    <property type="entry name" value="Acylphosphatase-like_dom"/>
</dbReference>
<evidence type="ECO:0000256" key="2">
    <source>
        <dbReference type="ARBA" id="ARBA00022598"/>
    </source>
</evidence>
<evidence type="ECO:0000259" key="9">
    <source>
        <dbReference type="PROSITE" id="PS51163"/>
    </source>
</evidence>
<dbReference type="AlphaFoldDB" id="A0A0S8G427"/>
<reference evidence="10 11" key="1">
    <citation type="journal article" date="2015" name="Microbiome">
        <title>Genomic resolution of linkages in carbon, nitrogen, and sulfur cycling among widespread estuary sediment bacteria.</title>
        <authorList>
            <person name="Baker B.J."/>
            <person name="Lazar C.S."/>
            <person name="Teske A.P."/>
            <person name="Dick G.J."/>
        </authorList>
    </citation>
    <scope>NUCLEOTIDE SEQUENCE [LARGE SCALE GENOMIC DNA]</scope>
    <source>
        <strain evidence="10">SM23_60</strain>
    </source>
</reference>
<dbReference type="PROSITE" id="PS51163">
    <property type="entry name" value="YRDC"/>
    <property type="match status" value="1"/>
</dbReference>
<dbReference type="SUPFAM" id="SSF54975">
    <property type="entry name" value="Acylphosphatase/BLUF domain-like"/>
    <property type="match status" value="1"/>
</dbReference>
<feature type="active site" evidence="7">
    <location>
        <position position="18"/>
    </location>
</feature>
<dbReference type="InterPro" id="IPR004421">
    <property type="entry name" value="Carbamoyltransferase_HypF"/>
</dbReference>